<dbReference type="InterPro" id="IPR003593">
    <property type="entry name" value="AAA+_ATPase"/>
</dbReference>
<dbReference type="InterPro" id="IPR050388">
    <property type="entry name" value="ABC_Ni/Peptide_Import"/>
</dbReference>
<feature type="domain" description="ABC transporter" evidence="10">
    <location>
        <begin position="7"/>
        <end position="257"/>
    </location>
</feature>
<dbReference type="PROSITE" id="PS50893">
    <property type="entry name" value="ABC_TRANSPORTER_2"/>
    <property type="match status" value="1"/>
</dbReference>
<proteinExistence type="inferred from homology"/>
<comment type="similarity">
    <text evidence="2">Belongs to the ABC transporter superfamily.</text>
</comment>
<dbReference type="CDD" id="cd03257">
    <property type="entry name" value="ABC_NikE_OppD_transporters"/>
    <property type="match status" value="1"/>
</dbReference>
<evidence type="ECO:0000256" key="3">
    <source>
        <dbReference type="ARBA" id="ARBA00022448"/>
    </source>
</evidence>
<comment type="subcellular location">
    <subcellularLocation>
        <location evidence="1">Cell inner membrane</location>
        <topology evidence="1">Peripheral membrane protein</topology>
    </subcellularLocation>
</comment>
<dbReference type="AlphaFoldDB" id="A0A5K8AGX3"/>
<keyword evidence="9" id="KW-0472">Membrane</keyword>
<dbReference type="GO" id="GO:0005886">
    <property type="term" value="C:plasma membrane"/>
    <property type="evidence" value="ECO:0007669"/>
    <property type="project" value="UniProtKB-SubCell"/>
</dbReference>
<evidence type="ECO:0000313" key="11">
    <source>
        <dbReference type="EMBL" id="BBO91818.1"/>
    </source>
</evidence>
<dbReference type="GO" id="GO:0005524">
    <property type="term" value="F:ATP binding"/>
    <property type="evidence" value="ECO:0007669"/>
    <property type="project" value="UniProtKB-KW"/>
</dbReference>
<dbReference type="PROSITE" id="PS00211">
    <property type="entry name" value="ABC_TRANSPORTER_1"/>
    <property type="match status" value="1"/>
</dbReference>
<evidence type="ECO:0000256" key="1">
    <source>
        <dbReference type="ARBA" id="ARBA00004417"/>
    </source>
</evidence>
<evidence type="ECO:0000313" key="12">
    <source>
        <dbReference type="Proteomes" id="UP000422108"/>
    </source>
</evidence>
<dbReference type="RefSeq" id="WP_155312666.1">
    <property type="nucleotide sequence ID" value="NZ_AP021879.1"/>
</dbReference>
<dbReference type="PANTHER" id="PTHR43297:SF14">
    <property type="entry name" value="ATPASE AAA-TYPE CORE DOMAIN-CONTAINING PROTEIN"/>
    <property type="match status" value="1"/>
</dbReference>
<evidence type="ECO:0000256" key="7">
    <source>
        <dbReference type="ARBA" id="ARBA00022840"/>
    </source>
</evidence>
<dbReference type="Pfam" id="PF00005">
    <property type="entry name" value="ABC_tran"/>
    <property type="match status" value="1"/>
</dbReference>
<reference evidence="11 12" key="1">
    <citation type="submission" date="2019-11" db="EMBL/GenBank/DDBJ databases">
        <title>Comparative genomics of hydrocarbon-degrading Desulfosarcina strains.</title>
        <authorList>
            <person name="Watanabe M."/>
            <person name="Kojima H."/>
            <person name="Fukui M."/>
        </authorList>
    </citation>
    <scope>NUCLEOTIDE SEQUENCE [LARGE SCALE GENOMIC DNA]</scope>
    <source>
        <strain evidence="12">oXyS1</strain>
    </source>
</reference>
<evidence type="ECO:0000259" key="10">
    <source>
        <dbReference type="PROSITE" id="PS50893"/>
    </source>
</evidence>
<protein>
    <submittedName>
        <fullName evidence="11">Nickel import ATP-binding protein NikD</fullName>
    </submittedName>
</protein>
<dbReference type="GO" id="GO:0016887">
    <property type="term" value="F:ATP hydrolysis activity"/>
    <property type="evidence" value="ECO:0007669"/>
    <property type="project" value="InterPro"/>
</dbReference>
<keyword evidence="5" id="KW-0997">Cell inner membrane</keyword>
<dbReference type="EMBL" id="AP021879">
    <property type="protein sequence ID" value="BBO91818.1"/>
    <property type="molecule type" value="Genomic_DNA"/>
</dbReference>
<dbReference type="Proteomes" id="UP000422108">
    <property type="component" value="Chromosome"/>
</dbReference>
<dbReference type="SMART" id="SM00382">
    <property type="entry name" value="AAA"/>
    <property type="match status" value="1"/>
</dbReference>
<dbReference type="Gene3D" id="3.40.50.300">
    <property type="entry name" value="P-loop containing nucleotide triphosphate hydrolases"/>
    <property type="match status" value="1"/>
</dbReference>
<keyword evidence="8" id="KW-1278">Translocase</keyword>
<dbReference type="InterPro" id="IPR017871">
    <property type="entry name" value="ABC_transporter-like_CS"/>
</dbReference>
<keyword evidence="3" id="KW-0813">Transport</keyword>
<organism evidence="11 12">
    <name type="scientific">Desulfosarcina ovata subsp. ovata</name>
    <dbReference type="NCBI Taxonomy" id="2752305"/>
    <lineage>
        <taxon>Bacteria</taxon>
        <taxon>Pseudomonadati</taxon>
        <taxon>Thermodesulfobacteriota</taxon>
        <taxon>Desulfobacteria</taxon>
        <taxon>Desulfobacterales</taxon>
        <taxon>Desulfosarcinaceae</taxon>
        <taxon>Desulfosarcina</taxon>
    </lineage>
</organism>
<keyword evidence="12" id="KW-1185">Reference proteome</keyword>
<dbReference type="InterPro" id="IPR027417">
    <property type="entry name" value="P-loop_NTPase"/>
</dbReference>
<evidence type="ECO:0000256" key="5">
    <source>
        <dbReference type="ARBA" id="ARBA00022519"/>
    </source>
</evidence>
<gene>
    <name evidence="11" type="primary">nikD</name>
    <name evidence="11" type="ORF">DSCOOX_49980</name>
</gene>
<dbReference type="InterPro" id="IPR003439">
    <property type="entry name" value="ABC_transporter-like_ATP-bd"/>
</dbReference>
<keyword evidence="6" id="KW-0547">Nucleotide-binding</keyword>
<evidence type="ECO:0000256" key="4">
    <source>
        <dbReference type="ARBA" id="ARBA00022475"/>
    </source>
</evidence>
<evidence type="ECO:0000256" key="9">
    <source>
        <dbReference type="ARBA" id="ARBA00023136"/>
    </source>
</evidence>
<sequence length="278" mass="30456">MTSPAVLSVENLSLDLSTGRQKKRLVRNVSFQIREREVMGLIGESGCGKSLTCLALMGLLPAAIRQTEGRVFFNGRVLDTLEATEQRSLRGRKIAMVLQNPMSCFDNIFTIRHHFRETLVAHGAQPDRDVEAAAVKALAEVGFDDPESVLGLYPFQMSGGMLQRVMVALAVMMEVSLLIADEPTTDLDVVAQARVLDLLTRICGEHGLALLLVTHDLSVIARMADDVAVMRGGAIVESGTVTDIFHSAGHPYTQAILKAHMSLYESRLERLLMQSIKN</sequence>
<name>A0A5K8AGX3_9BACT</name>
<evidence type="ECO:0000256" key="2">
    <source>
        <dbReference type="ARBA" id="ARBA00005417"/>
    </source>
</evidence>
<evidence type="ECO:0000256" key="6">
    <source>
        <dbReference type="ARBA" id="ARBA00022741"/>
    </source>
</evidence>
<evidence type="ECO:0000256" key="8">
    <source>
        <dbReference type="ARBA" id="ARBA00022967"/>
    </source>
</evidence>
<dbReference type="SUPFAM" id="SSF52540">
    <property type="entry name" value="P-loop containing nucleoside triphosphate hydrolases"/>
    <property type="match status" value="1"/>
</dbReference>
<dbReference type="PANTHER" id="PTHR43297">
    <property type="entry name" value="OLIGOPEPTIDE TRANSPORT ATP-BINDING PROTEIN APPD"/>
    <property type="match status" value="1"/>
</dbReference>
<keyword evidence="4" id="KW-1003">Cell membrane</keyword>
<keyword evidence="7 11" id="KW-0067">ATP-binding</keyword>
<accession>A0A5K8AGX3</accession>